<dbReference type="InterPro" id="IPR010385">
    <property type="entry name" value="DUF982"/>
</dbReference>
<organism evidence="1 2">
    <name type="scientific">Shinella lacus</name>
    <dbReference type="NCBI Taxonomy" id="2654216"/>
    <lineage>
        <taxon>Bacteria</taxon>
        <taxon>Pseudomonadati</taxon>
        <taxon>Pseudomonadota</taxon>
        <taxon>Alphaproteobacteria</taxon>
        <taxon>Hyphomicrobiales</taxon>
        <taxon>Rhizobiaceae</taxon>
        <taxon>Shinella</taxon>
    </lineage>
</organism>
<gene>
    <name evidence="1" type="ORF">GB927_016930</name>
</gene>
<dbReference type="Gene3D" id="6.10.250.730">
    <property type="match status" value="1"/>
</dbReference>
<sequence>MDSDHNWQMPVVLANPEAQAFVIVRSSVEAAAYLLQFWPKQHGIAFYKAIRLCADALDGDVEDNEARDAFLEAAHEAKIAITLH</sequence>
<dbReference type="Pfam" id="PF06169">
    <property type="entry name" value="DUF982"/>
    <property type="match status" value="1"/>
</dbReference>
<dbReference type="EMBL" id="WHSB02000006">
    <property type="protein sequence ID" value="MCQ4631738.1"/>
    <property type="molecule type" value="Genomic_DNA"/>
</dbReference>
<proteinExistence type="predicted"/>
<evidence type="ECO:0000313" key="1">
    <source>
        <dbReference type="EMBL" id="MCQ4631738.1"/>
    </source>
</evidence>
<accession>A0ABT1R976</accession>
<keyword evidence="2" id="KW-1185">Reference proteome</keyword>
<reference evidence="1" key="1">
    <citation type="submission" date="2021-07" db="EMBL/GenBank/DDBJ databases">
        <title>Shinella sp. nov., a novel member of the genus Shinella from water.</title>
        <authorList>
            <person name="Deng Y."/>
        </authorList>
    </citation>
    <scope>NUCLEOTIDE SEQUENCE</scope>
    <source>
        <strain evidence="1">CPCC 100929</strain>
    </source>
</reference>
<comment type="caution">
    <text evidence="1">The sequence shown here is derived from an EMBL/GenBank/DDBJ whole genome shotgun (WGS) entry which is preliminary data.</text>
</comment>
<protein>
    <submittedName>
        <fullName evidence="1">DUF982 domain-containing protein</fullName>
    </submittedName>
</protein>
<evidence type="ECO:0000313" key="2">
    <source>
        <dbReference type="Proteomes" id="UP000996601"/>
    </source>
</evidence>
<name>A0ABT1R976_9HYPH</name>
<dbReference type="Proteomes" id="UP000996601">
    <property type="component" value="Unassembled WGS sequence"/>
</dbReference>